<dbReference type="Gene3D" id="3.40.50.1820">
    <property type="entry name" value="alpha/beta hydrolase"/>
    <property type="match status" value="1"/>
</dbReference>
<dbReference type="EMBL" id="JBGMEL010000004">
    <property type="protein sequence ID" value="MFA0789971.1"/>
    <property type="molecule type" value="Genomic_DNA"/>
</dbReference>
<dbReference type="PRINTS" id="PR00111">
    <property type="entry name" value="ABHYDROLASE"/>
</dbReference>
<dbReference type="InterPro" id="IPR029058">
    <property type="entry name" value="AB_hydrolase_fold"/>
</dbReference>
<keyword evidence="3" id="KW-1185">Reference proteome</keyword>
<protein>
    <submittedName>
        <fullName evidence="2">Alpha/beta fold hydrolase</fullName>
    </submittedName>
</protein>
<sequence length="314" mass="35306">MAFWIVLILLLIFIWLLGIAFFSPSLSRNELSRFSYNQLAFADGFSVNYREVGREGRPLLLCFHGGGDSLGGWGEWAKVLARDYHLILVDLPGHGLTDPLPGGTYTPKHLADFIARFIEAMGLQRFVLVGHSFGGNAVLRYLIEHPDTAEAAILIAPGGYQCDKGLKMPASMARFALSHWGRRFVSHLGSRGLFRKLLKARFFYNPNAVPEKMVDRIYLLSRYKKSRGTAINLVANATVNFQPLLGLEHIQTPVLFLWGSEDQIIPLEVGEYFSHEIPNSKLIAYEKVGHMTHVEHAKGSVRDAKQFLKKLQLQ</sequence>
<organism evidence="2 3">
    <name type="scientific">Microbulbifer echini</name>
    <dbReference type="NCBI Taxonomy" id="1529067"/>
    <lineage>
        <taxon>Bacteria</taxon>
        <taxon>Pseudomonadati</taxon>
        <taxon>Pseudomonadota</taxon>
        <taxon>Gammaproteobacteria</taxon>
        <taxon>Cellvibrionales</taxon>
        <taxon>Microbulbiferaceae</taxon>
        <taxon>Microbulbifer</taxon>
    </lineage>
</organism>
<dbReference type="PANTHER" id="PTHR43798:SF33">
    <property type="entry name" value="HYDROLASE, PUTATIVE (AFU_ORTHOLOGUE AFUA_2G14860)-RELATED"/>
    <property type="match status" value="1"/>
</dbReference>
<dbReference type="Pfam" id="PF00561">
    <property type="entry name" value="Abhydrolase_1"/>
    <property type="match status" value="1"/>
</dbReference>
<dbReference type="Proteomes" id="UP001569414">
    <property type="component" value="Unassembled WGS sequence"/>
</dbReference>
<dbReference type="SUPFAM" id="SSF53474">
    <property type="entry name" value="alpha/beta-Hydrolases"/>
    <property type="match status" value="1"/>
</dbReference>
<comment type="caution">
    <text evidence="2">The sequence shown here is derived from an EMBL/GenBank/DDBJ whole genome shotgun (WGS) entry which is preliminary data.</text>
</comment>
<dbReference type="InterPro" id="IPR000073">
    <property type="entry name" value="AB_hydrolase_1"/>
</dbReference>
<evidence type="ECO:0000313" key="2">
    <source>
        <dbReference type="EMBL" id="MFA0789971.1"/>
    </source>
</evidence>
<reference evidence="2 3" key="1">
    <citation type="submission" date="2024-08" db="EMBL/GenBank/DDBJ databases">
        <authorList>
            <person name="Ishaq N."/>
        </authorList>
    </citation>
    <scope>NUCLEOTIDE SEQUENCE [LARGE SCALE GENOMIC DNA]</scope>
    <source>
        <strain evidence="2 3">JCM 30400</strain>
    </source>
</reference>
<evidence type="ECO:0000313" key="3">
    <source>
        <dbReference type="Proteomes" id="UP001569414"/>
    </source>
</evidence>
<keyword evidence="2" id="KW-0378">Hydrolase</keyword>
<feature type="domain" description="AB hydrolase-1" evidence="1">
    <location>
        <begin position="58"/>
        <end position="297"/>
    </location>
</feature>
<evidence type="ECO:0000259" key="1">
    <source>
        <dbReference type="Pfam" id="PF00561"/>
    </source>
</evidence>
<dbReference type="PANTHER" id="PTHR43798">
    <property type="entry name" value="MONOACYLGLYCEROL LIPASE"/>
    <property type="match status" value="1"/>
</dbReference>
<accession>A0ABV4NMA3</accession>
<dbReference type="RefSeq" id="WP_299585613.1">
    <property type="nucleotide sequence ID" value="NZ_JBGMEL010000004.1"/>
</dbReference>
<dbReference type="GO" id="GO:0016787">
    <property type="term" value="F:hydrolase activity"/>
    <property type="evidence" value="ECO:0007669"/>
    <property type="project" value="UniProtKB-KW"/>
</dbReference>
<gene>
    <name evidence="2" type="ORF">ACCI51_05385</name>
</gene>
<name>A0ABV4NMA3_9GAMM</name>
<proteinExistence type="predicted"/>
<dbReference type="InterPro" id="IPR050266">
    <property type="entry name" value="AB_hydrolase_sf"/>
</dbReference>